<sequence>MTLSTKSSNTPRTPRRTGRKPVTLTPAELDALGVLSVAEVSALVRIAEDTVRREVRAGNLKAEDYGTPGRPVYRITREALNAWRAARAVTPTGQDGK</sequence>
<dbReference type="RefSeq" id="WP_317641443.1">
    <property type="nucleotide sequence ID" value="NZ_JAPMIV010000046.1"/>
</dbReference>
<gene>
    <name evidence="3" type="ORF">ORD21_15935</name>
</gene>
<reference evidence="3 4" key="1">
    <citation type="submission" date="2022-11" db="EMBL/GenBank/DDBJ databases">
        <title>Deinococcus ZS9-10, Low Temperature and Draught-tolerating, UV-resistant Bacteria from Continental Antarctica.</title>
        <authorList>
            <person name="Cheng L."/>
        </authorList>
    </citation>
    <scope>NUCLEOTIDE SEQUENCE [LARGE SCALE GENOMIC DNA]</scope>
    <source>
        <strain evidence="3 4">ZS9-10</strain>
    </source>
</reference>
<dbReference type="Pfam" id="PF12728">
    <property type="entry name" value="HTH_17"/>
    <property type="match status" value="1"/>
</dbReference>
<evidence type="ECO:0000259" key="2">
    <source>
        <dbReference type="Pfam" id="PF12728"/>
    </source>
</evidence>
<evidence type="ECO:0000313" key="4">
    <source>
        <dbReference type="Proteomes" id="UP001276150"/>
    </source>
</evidence>
<dbReference type="InterPro" id="IPR041657">
    <property type="entry name" value="HTH_17"/>
</dbReference>
<comment type="caution">
    <text evidence="3">The sequence shown here is derived from an EMBL/GenBank/DDBJ whole genome shotgun (WGS) entry which is preliminary data.</text>
</comment>
<name>A0ABU4DUG9_9DEIO</name>
<organism evidence="3 4">
    <name type="scientific">Deinococcus arenicola</name>
    <dbReference type="NCBI Taxonomy" id="2994950"/>
    <lineage>
        <taxon>Bacteria</taxon>
        <taxon>Thermotogati</taxon>
        <taxon>Deinococcota</taxon>
        <taxon>Deinococci</taxon>
        <taxon>Deinococcales</taxon>
        <taxon>Deinococcaceae</taxon>
        <taxon>Deinococcus</taxon>
    </lineage>
</organism>
<keyword evidence="4" id="KW-1185">Reference proteome</keyword>
<feature type="domain" description="Helix-turn-helix" evidence="2">
    <location>
        <begin position="34"/>
        <end position="87"/>
    </location>
</feature>
<evidence type="ECO:0000313" key="3">
    <source>
        <dbReference type="EMBL" id="MDV6376090.1"/>
    </source>
</evidence>
<feature type="compositionally biased region" description="Low complexity" evidence="1">
    <location>
        <begin position="1"/>
        <end position="12"/>
    </location>
</feature>
<protein>
    <submittedName>
        <fullName evidence="3">Helix-turn-helix domain-containing protein</fullName>
    </submittedName>
</protein>
<dbReference type="EMBL" id="JAPMIV010000046">
    <property type="protein sequence ID" value="MDV6376090.1"/>
    <property type="molecule type" value="Genomic_DNA"/>
</dbReference>
<dbReference type="Proteomes" id="UP001276150">
    <property type="component" value="Unassembled WGS sequence"/>
</dbReference>
<feature type="region of interest" description="Disordered" evidence="1">
    <location>
        <begin position="1"/>
        <end position="24"/>
    </location>
</feature>
<proteinExistence type="predicted"/>
<evidence type="ECO:0000256" key="1">
    <source>
        <dbReference type="SAM" id="MobiDB-lite"/>
    </source>
</evidence>
<accession>A0ABU4DUG9</accession>